<sequence length="600" mass="67495">MRIAMVPPKVTPQLPKLKVKVEEKIFEAEVVNEHVDKIQDVQSYKQHDDKISTLLFGTRNKVGMLKYEGFRVDVKHKSIKDKVHREKVFKVDEALDIENSRASYFQELYASDEDFHNTWMELETNQHRDHGLVGYPFDYRVTLGFGSIVSGLDHVNPVIRLPLKHGISKSSESKSEDVGEIDIETLTLEHYLTLNNTRGRISHPENAIYEIKGQFLRELRKTAFSGSSIENAIEHIEKVLEVASLFNTNDSALLNHGFVGYPFNYRVTLGFGSIAGGLDHVNLVIRLPFKHGISRVLQDGAFHSLLKTSDATYIARLFFQEMIEYIFEFSGTARRQTDGQTAVANVVHSSTGFSPFEVVYKTSLRRVVDLVDLPGKKNIQANRMVEEVQATHEVKQDPQAMGDVSDKGSECEDMMMNSPDRCGGSISSDGLLETQPMVVGATMGLSVKCARDWCGHFYQECWCRECILIGWAWKPMLQAFQLYSYYLEAVWIYVSSYVFFHFVGAYGSAAAHRKAIARKASVPTPPPSRSNSVISFGPVNGINRDQQQPRARDVQNVAPSQHLTKEAIVSSNKSDAHESDLCLAVIIKRGLQIVEVNAQV</sequence>
<protein>
    <submittedName>
        <fullName evidence="3">Transposon Ty3-I Gag-Pol polyprotein</fullName>
    </submittedName>
</protein>
<dbReference type="AlphaFoldDB" id="A0A6L2P5E0"/>
<feature type="transmembrane region" description="Helical" evidence="2">
    <location>
        <begin position="490"/>
        <end position="509"/>
    </location>
</feature>
<gene>
    <name evidence="3" type="ORF">Tci_065075</name>
</gene>
<name>A0A6L2P5E0_TANCI</name>
<feature type="region of interest" description="Disordered" evidence="1">
    <location>
        <begin position="520"/>
        <end position="539"/>
    </location>
</feature>
<reference evidence="3" key="1">
    <citation type="journal article" date="2019" name="Sci. Rep.">
        <title>Draft genome of Tanacetum cinerariifolium, the natural source of mosquito coil.</title>
        <authorList>
            <person name="Yamashiro T."/>
            <person name="Shiraishi A."/>
            <person name="Satake H."/>
            <person name="Nakayama K."/>
        </authorList>
    </citation>
    <scope>NUCLEOTIDE SEQUENCE</scope>
</reference>
<organism evidence="3">
    <name type="scientific">Tanacetum cinerariifolium</name>
    <name type="common">Dalmatian daisy</name>
    <name type="synonym">Chrysanthemum cinerariifolium</name>
    <dbReference type="NCBI Taxonomy" id="118510"/>
    <lineage>
        <taxon>Eukaryota</taxon>
        <taxon>Viridiplantae</taxon>
        <taxon>Streptophyta</taxon>
        <taxon>Embryophyta</taxon>
        <taxon>Tracheophyta</taxon>
        <taxon>Spermatophyta</taxon>
        <taxon>Magnoliopsida</taxon>
        <taxon>eudicotyledons</taxon>
        <taxon>Gunneridae</taxon>
        <taxon>Pentapetalae</taxon>
        <taxon>asterids</taxon>
        <taxon>campanulids</taxon>
        <taxon>Asterales</taxon>
        <taxon>Asteraceae</taxon>
        <taxon>Asteroideae</taxon>
        <taxon>Anthemideae</taxon>
        <taxon>Anthemidinae</taxon>
        <taxon>Tanacetum</taxon>
    </lineage>
</organism>
<keyword evidence="2" id="KW-0472">Membrane</keyword>
<keyword evidence="2" id="KW-0812">Transmembrane</keyword>
<dbReference type="EMBL" id="BKCJ010010776">
    <property type="protein sequence ID" value="GEU93097.1"/>
    <property type="molecule type" value="Genomic_DNA"/>
</dbReference>
<evidence type="ECO:0000313" key="3">
    <source>
        <dbReference type="EMBL" id="GEU93097.1"/>
    </source>
</evidence>
<keyword evidence="2" id="KW-1133">Transmembrane helix</keyword>
<comment type="caution">
    <text evidence="3">The sequence shown here is derived from an EMBL/GenBank/DDBJ whole genome shotgun (WGS) entry which is preliminary data.</text>
</comment>
<proteinExistence type="predicted"/>
<accession>A0A6L2P5E0</accession>
<evidence type="ECO:0000256" key="1">
    <source>
        <dbReference type="SAM" id="MobiDB-lite"/>
    </source>
</evidence>
<evidence type="ECO:0000256" key="2">
    <source>
        <dbReference type="SAM" id="Phobius"/>
    </source>
</evidence>